<evidence type="ECO:0000256" key="15">
    <source>
        <dbReference type="ARBA" id="ARBA00023159"/>
    </source>
</evidence>
<evidence type="ECO:0000256" key="21">
    <source>
        <dbReference type="ARBA" id="ARBA00073773"/>
    </source>
</evidence>
<evidence type="ECO:0000313" key="25">
    <source>
        <dbReference type="Proteomes" id="UP000887575"/>
    </source>
</evidence>
<evidence type="ECO:0000256" key="20">
    <source>
        <dbReference type="ARBA" id="ARBA00062124"/>
    </source>
</evidence>
<dbReference type="GO" id="GO:0003723">
    <property type="term" value="F:RNA binding"/>
    <property type="evidence" value="ECO:0007669"/>
    <property type="project" value="UniProtKB-UniRule"/>
</dbReference>
<proteinExistence type="inferred from homology"/>
<dbReference type="GO" id="GO:0000398">
    <property type="term" value="P:mRNA splicing, via spliceosome"/>
    <property type="evidence" value="ECO:0007669"/>
    <property type="project" value="InterPro"/>
</dbReference>
<sequence>MADVNTTGSEVATVSETKAPESTEPAPAPFPENADKDFEQRYINDKWVIRYANGGFAKLEDDEWKYLDEGEGELMQQLWFEQIAAETQIIDGVKHVWDREKQEWQRVQEIDEDFIANYQANYGVDYDYSKIEVKKPDNVKPQEKEKNEQKKDKNKIPQKGWVDNELNTSVYVTNLPPDIDEEEFHEFMIKCGVVQMDPRSNKPKIKLYRNQDGSLKGDGRCTYVKQESVELATTLLHESMFKGSKISVEEAHFEMKGDYDPAKKKRRLTAQQKKRFLDQQNKIFAWTPDKPRSYRPKSDCVVILKGLFTIEEMEANAALMLDLKEELSKSCAKYGPVKKVVVYDNNPEGVASVHFSNTEHSDLAVKSLNNRVVDGRLIQAHLWDGRTKYKVEESEEEAKKRLEKYGQSLEANEESEDTSDEHESDSHEEAEAKTDDDDGEEEREEGQQDVASSQ</sequence>
<keyword evidence="16" id="KW-0804">Transcription</keyword>
<dbReference type="GO" id="GO:0005684">
    <property type="term" value="C:U2-type spliceosomal complex"/>
    <property type="evidence" value="ECO:0007669"/>
    <property type="project" value="TreeGrafter"/>
</dbReference>
<feature type="region of interest" description="Disordered" evidence="23">
    <location>
        <begin position="388"/>
        <end position="454"/>
    </location>
</feature>
<feature type="compositionally biased region" description="Basic and acidic residues" evidence="23">
    <location>
        <begin position="424"/>
        <end position="433"/>
    </location>
</feature>
<keyword evidence="14" id="KW-0805">Transcription regulation</keyword>
<keyword evidence="9" id="KW-0677">Repeat</keyword>
<feature type="region of interest" description="Disordered" evidence="23">
    <location>
        <begin position="135"/>
        <end position="159"/>
    </location>
</feature>
<dbReference type="InterPro" id="IPR012677">
    <property type="entry name" value="Nucleotide-bd_a/b_plait_sf"/>
</dbReference>
<evidence type="ECO:0000256" key="10">
    <source>
        <dbReference type="ARBA" id="ARBA00022763"/>
    </source>
</evidence>
<organism evidence="25 26">
    <name type="scientific">Mesorhabditis belari</name>
    <dbReference type="NCBI Taxonomy" id="2138241"/>
    <lineage>
        <taxon>Eukaryota</taxon>
        <taxon>Metazoa</taxon>
        <taxon>Ecdysozoa</taxon>
        <taxon>Nematoda</taxon>
        <taxon>Chromadorea</taxon>
        <taxon>Rhabditida</taxon>
        <taxon>Rhabditina</taxon>
        <taxon>Rhabditomorpha</taxon>
        <taxon>Rhabditoidea</taxon>
        <taxon>Rhabditidae</taxon>
        <taxon>Mesorhabditinae</taxon>
        <taxon>Mesorhabditis</taxon>
    </lineage>
</organism>
<dbReference type="InterPro" id="IPR035979">
    <property type="entry name" value="RBD_domain_sf"/>
</dbReference>
<keyword evidence="4" id="KW-0158">Chromosome</keyword>
<feature type="compositionally biased region" description="Basic and acidic residues" evidence="23">
    <location>
        <begin position="388"/>
        <end position="404"/>
    </location>
</feature>
<evidence type="ECO:0000256" key="17">
    <source>
        <dbReference type="ARBA" id="ARBA00023187"/>
    </source>
</evidence>
<keyword evidence="25" id="KW-1185">Reference proteome</keyword>
<feature type="compositionally biased region" description="Acidic residues" evidence="23">
    <location>
        <begin position="434"/>
        <end position="444"/>
    </location>
</feature>
<evidence type="ECO:0000313" key="26">
    <source>
        <dbReference type="WBParaSite" id="MBELARI_LOCUS5305"/>
    </source>
</evidence>
<evidence type="ECO:0000256" key="6">
    <source>
        <dbReference type="ARBA" id="ARBA00022553"/>
    </source>
</evidence>
<comment type="subcellular location">
    <subcellularLocation>
        <location evidence="2">Chromosome</location>
    </subcellularLocation>
    <subcellularLocation>
        <location evidence="1">Nucleus</location>
    </subcellularLocation>
</comment>
<dbReference type="InterPro" id="IPR000504">
    <property type="entry name" value="RRM_dom"/>
</dbReference>
<accession>A0AAF3FE60</accession>
<keyword evidence="18" id="KW-0234">DNA repair</keyword>
<keyword evidence="19" id="KW-0539">Nucleus</keyword>
<evidence type="ECO:0000256" key="19">
    <source>
        <dbReference type="ARBA" id="ARBA00023242"/>
    </source>
</evidence>
<keyword evidence="5" id="KW-1017">Isopeptide bond</keyword>
<evidence type="ECO:0000256" key="7">
    <source>
        <dbReference type="ARBA" id="ARBA00022664"/>
    </source>
</evidence>
<dbReference type="CDD" id="cd12281">
    <property type="entry name" value="RRM1_TatSF1_like"/>
    <property type="match status" value="1"/>
</dbReference>
<dbReference type="Proteomes" id="UP000887575">
    <property type="component" value="Unassembled WGS sequence"/>
</dbReference>
<feature type="region of interest" description="Disordered" evidence="23">
    <location>
        <begin position="1"/>
        <end position="35"/>
    </location>
</feature>
<keyword evidence="7" id="KW-0507">mRNA processing</keyword>
<dbReference type="SMART" id="SM00360">
    <property type="entry name" value="RRM"/>
    <property type="match status" value="2"/>
</dbReference>
<evidence type="ECO:0000256" key="2">
    <source>
        <dbReference type="ARBA" id="ARBA00004286"/>
    </source>
</evidence>
<dbReference type="GO" id="GO:0005686">
    <property type="term" value="C:U2 snRNP"/>
    <property type="evidence" value="ECO:0007669"/>
    <property type="project" value="TreeGrafter"/>
</dbReference>
<evidence type="ECO:0000259" key="24">
    <source>
        <dbReference type="PROSITE" id="PS50102"/>
    </source>
</evidence>
<evidence type="ECO:0000256" key="4">
    <source>
        <dbReference type="ARBA" id="ARBA00022454"/>
    </source>
</evidence>
<dbReference type="GO" id="GO:0006281">
    <property type="term" value="P:DNA repair"/>
    <property type="evidence" value="ECO:0007669"/>
    <property type="project" value="UniProtKB-KW"/>
</dbReference>
<keyword evidence="10" id="KW-0227">DNA damage</keyword>
<evidence type="ECO:0000256" key="16">
    <source>
        <dbReference type="ARBA" id="ARBA00023163"/>
    </source>
</evidence>
<feature type="compositionally biased region" description="Acidic residues" evidence="23">
    <location>
        <begin position="411"/>
        <end position="423"/>
    </location>
</feature>
<feature type="compositionally biased region" description="Basic and acidic residues" evidence="23">
    <location>
        <begin position="135"/>
        <end position="155"/>
    </location>
</feature>
<evidence type="ECO:0000256" key="13">
    <source>
        <dbReference type="ARBA" id="ARBA00022990"/>
    </source>
</evidence>
<keyword evidence="6" id="KW-0597">Phosphoprotein</keyword>
<dbReference type="GO" id="GO:0005694">
    <property type="term" value="C:chromosome"/>
    <property type="evidence" value="ECO:0007669"/>
    <property type="project" value="UniProtKB-SubCell"/>
</dbReference>
<evidence type="ECO:0000256" key="1">
    <source>
        <dbReference type="ARBA" id="ARBA00004123"/>
    </source>
</evidence>
<feature type="domain" description="RRM" evidence="24">
    <location>
        <begin position="300"/>
        <end position="385"/>
    </location>
</feature>
<dbReference type="WBParaSite" id="MBELARI_LOCUS5305">
    <property type="protein sequence ID" value="MBELARI_LOCUS5305"/>
    <property type="gene ID" value="MBELARI_LOCUS5305"/>
</dbReference>
<evidence type="ECO:0000256" key="23">
    <source>
        <dbReference type="SAM" id="MobiDB-lite"/>
    </source>
</evidence>
<dbReference type="FunFam" id="3.30.70.330:FF:000105">
    <property type="entry name" value="HIV Tat-specific factor 1 homolog"/>
    <property type="match status" value="1"/>
</dbReference>
<dbReference type="SUPFAM" id="SSF54928">
    <property type="entry name" value="RNA-binding domain, RBD"/>
    <property type="match status" value="2"/>
</dbReference>
<keyword evidence="15" id="KW-0010">Activator</keyword>
<dbReference type="PROSITE" id="PS50102">
    <property type="entry name" value="RRM"/>
    <property type="match status" value="2"/>
</dbReference>
<keyword evidence="12 22" id="KW-0694">RNA-binding</keyword>
<evidence type="ECO:0000256" key="22">
    <source>
        <dbReference type="PROSITE-ProRule" id="PRU00176"/>
    </source>
</evidence>
<evidence type="ECO:0000256" key="8">
    <source>
        <dbReference type="ARBA" id="ARBA00022728"/>
    </source>
</evidence>
<dbReference type="CDD" id="cd12282">
    <property type="entry name" value="RRM2_TatSF1_like"/>
    <property type="match status" value="1"/>
</dbReference>
<evidence type="ECO:0000256" key="18">
    <source>
        <dbReference type="ARBA" id="ARBA00023204"/>
    </source>
</evidence>
<dbReference type="PANTHER" id="PTHR15608:SF0">
    <property type="entry name" value="HIV TAT-SPECIFIC FACTOR 1"/>
    <property type="match status" value="1"/>
</dbReference>
<dbReference type="AlphaFoldDB" id="A0AAF3FE60"/>
<dbReference type="FunFam" id="3.30.70.330:FF:000202">
    <property type="entry name" value="HIV Tat-specific factor 1"/>
    <property type="match status" value="1"/>
</dbReference>
<evidence type="ECO:0000256" key="14">
    <source>
        <dbReference type="ARBA" id="ARBA00023015"/>
    </source>
</evidence>
<dbReference type="Pfam" id="PF00076">
    <property type="entry name" value="RRM_1"/>
    <property type="match status" value="2"/>
</dbReference>
<evidence type="ECO:0000256" key="5">
    <source>
        <dbReference type="ARBA" id="ARBA00022499"/>
    </source>
</evidence>
<evidence type="ECO:0000256" key="11">
    <source>
        <dbReference type="ARBA" id="ARBA00022843"/>
    </source>
</evidence>
<name>A0AAF3FE60_9BILA</name>
<evidence type="ECO:0000256" key="3">
    <source>
        <dbReference type="ARBA" id="ARBA00007747"/>
    </source>
</evidence>
<evidence type="ECO:0000256" key="12">
    <source>
        <dbReference type="ARBA" id="ARBA00022884"/>
    </source>
</evidence>
<keyword evidence="8" id="KW-0747">Spliceosome</keyword>
<dbReference type="InterPro" id="IPR034393">
    <property type="entry name" value="TatSF1-like"/>
</dbReference>
<evidence type="ECO:0000256" key="9">
    <source>
        <dbReference type="ARBA" id="ARBA00022737"/>
    </source>
</evidence>
<dbReference type="InterPro" id="IPR034392">
    <property type="entry name" value="TatSF1-like_RRM1"/>
</dbReference>
<dbReference type="PANTHER" id="PTHR15608">
    <property type="entry name" value="SPLICING FACTOR U2AF-ASSOCIATED PROTEIN 2"/>
    <property type="match status" value="1"/>
</dbReference>
<keyword evidence="17" id="KW-0508">mRNA splicing</keyword>
<protein>
    <recommendedName>
        <fullName evidence="21">17S U2 SnRNP complex component HTATSF1</fullName>
    </recommendedName>
</protein>
<keyword evidence="11" id="KW-0832">Ubl conjugation</keyword>
<keyword evidence="13" id="KW-0007">Acetylation</keyword>
<feature type="domain" description="RRM" evidence="24">
    <location>
        <begin position="168"/>
        <end position="253"/>
    </location>
</feature>
<reference evidence="26" key="1">
    <citation type="submission" date="2024-02" db="UniProtKB">
        <authorList>
            <consortium name="WormBaseParasite"/>
        </authorList>
    </citation>
    <scope>IDENTIFICATION</scope>
</reference>
<feature type="compositionally biased region" description="Polar residues" evidence="23">
    <location>
        <begin position="1"/>
        <end position="16"/>
    </location>
</feature>
<comment type="subunit">
    <text evidence="20">Component of the 17S U2 SnRNP complex, a ribonucleoprotein complex that contains small nuclear RNA (snRNA) U2 and a number of specific proteins. Within the 17S U2 SnRNP complex, interacts (via UHM region) directly with SF3B1. Component of a complex which is at least composed of HTATSF1/Tat-SF1, the P-TEFb complex components CDK9 and CCNT1, RNA polymerase II, SUPT5H, and NCL/nucleolin. Interacts with GTF2F2/RAP30 and POLR2A. Interacts with TCERG1/CA150. Interacts with (poly-ADP-ribosylated) RPA1; promoting HTATSF1 recruitment to DNA damage sites. Interacts (when phosphorylated) with TOPBP1; promoting recruitment of TOPBP1 to DNA damage sites during S-phase.</text>
</comment>
<dbReference type="Gene3D" id="3.30.70.330">
    <property type="match status" value="2"/>
</dbReference>
<comment type="similarity">
    <text evidence="3">Belongs to the HTATSF1 family.</text>
</comment>